<evidence type="ECO:0000313" key="1">
    <source>
        <dbReference type="EMBL" id="TCD15930.1"/>
    </source>
</evidence>
<dbReference type="OrthoDB" id="9806326at2"/>
<dbReference type="Pfam" id="PF01963">
    <property type="entry name" value="TraB_PrgY_gumN"/>
    <property type="match status" value="1"/>
</dbReference>
<organism evidence="1 2">
    <name type="scientific">Oricola cellulosilytica</name>
    <dbReference type="NCBI Taxonomy" id="1429082"/>
    <lineage>
        <taxon>Bacteria</taxon>
        <taxon>Pseudomonadati</taxon>
        <taxon>Pseudomonadota</taxon>
        <taxon>Alphaproteobacteria</taxon>
        <taxon>Hyphomicrobiales</taxon>
        <taxon>Ahrensiaceae</taxon>
        <taxon>Oricola</taxon>
    </lineage>
</organism>
<dbReference type="RefSeq" id="WP_131564326.1">
    <property type="nucleotide sequence ID" value="NZ_JAINFK010000001.1"/>
</dbReference>
<comment type="caution">
    <text evidence="1">The sequence shown here is derived from an EMBL/GenBank/DDBJ whole genome shotgun (WGS) entry which is preliminary data.</text>
</comment>
<accession>A0A4R0PH56</accession>
<gene>
    <name evidence="1" type="ORF">E0D97_00365</name>
</gene>
<proteinExistence type="predicted"/>
<dbReference type="InterPro" id="IPR002816">
    <property type="entry name" value="TraB/PrgY/GumN_fam"/>
</dbReference>
<dbReference type="InterPro" id="IPR047111">
    <property type="entry name" value="YbaP-like"/>
</dbReference>
<evidence type="ECO:0000313" key="2">
    <source>
        <dbReference type="Proteomes" id="UP000291301"/>
    </source>
</evidence>
<keyword evidence="2" id="KW-1185">Reference proteome</keyword>
<dbReference type="PANTHER" id="PTHR40590:SF1">
    <property type="entry name" value="CYTOPLASMIC PROTEIN"/>
    <property type="match status" value="1"/>
</dbReference>
<protein>
    <submittedName>
        <fullName evidence="1">Polysaccharide biosynthesis protein GumN</fullName>
    </submittedName>
</protein>
<reference evidence="1 2" key="1">
    <citation type="journal article" date="2015" name="Antonie Van Leeuwenhoek">
        <title>Oricola cellulosilytica gen. nov., sp. nov., a cellulose-degrading bacterium of the family Phyllobacteriaceae isolated from surface seashore water, and emended descriptions of Mesorhizobium loti and Phyllobacterium myrsinacearum.</title>
        <authorList>
            <person name="Hameed A."/>
            <person name="Shahina M."/>
            <person name="Lai W.A."/>
            <person name="Lin S.Y."/>
            <person name="Young L.S."/>
            <person name="Liu Y.C."/>
            <person name="Hsu Y.H."/>
            <person name="Young C.C."/>
        </authorList>
    </citation>
    <scope>NUCLEOTIDE SEQUENCE [LARGE SCALE GENOMIC DNA]</scope>
    <source>
        <strain evidence="1 2">KCTC 52183</strain>
    </source>
</reference>
<dbReference type="EMBL" id="SJST01000001">
    <property type="protein sequence ID" value="TCD15930.1"/>
    <property type="molecule type" value="Genomic_DNA"/>
</dbReference>
<dbReference type="PANTHER" id="PTHR40590">
    <property type="entry name" value="CYTOPLASMIC PROTEIN-RELATED"/>
    <property type="match status" value="1"/>
</dbReference>
<dbReference type="CDD" id="cd14789">
    <property type="entry name" value="Tiki"/>
    <property type="match status" value="1"/>
</dbReference>
<dbReference type="AlphaFoldDB" id="A0A4R0PH56"/>
<sequence length="364" mass="39487">MKAQTLSIDRISAAALAALGALNALFALSFFAVLAFAVQAAPAQSAEACTGKNLLEAMRQNDPGLLREIEAEAANVVNGDTTLFRVENDKGVPSWLFGTMHLTDKRVIDLPPHAREAFKAASTVAIESVEILDPAKAQLALFSRPELTMFTDGNRLSDYLTAEQREILRDGLSARGIQLALVDRMKPWLITGMVALPRCELDRKKAGESFLDLKLAEDAERDGKSLVGLETLVEQFDAMASLPIEFHVRGLVDTITLGETVDDVLETMTELYVDGKTGTIWPLLRAMTPEIDDAGDAGKKVAQGYAAFEEALVNVRNRTMVDRSRDLVERGGAFIAVGALHLPGEKGLPALFEQDGFTVTPVYN</sequence>
<name>A0A4R0PH56_9HYPH</name>
<dbReference type="Proteomes" id="UP000291301">
    <property type="component" value="Unassembled WGS sequence"/>
</dbReference>